<accession>A0A379FRZ9</accession>
<gene>
    <name evidence="5" type="primary">yheS_3</name>
    <name evidence="5" type="ORF">NCTC11801_02402</name>
</gene>
<sequence length="312" mass="35182">MSTLLTVKSLNYDTSTSTLLNDISFTVQQGDRIGLIGHNGSGKSTLLKLITQQLFPNNGSITYANHCVTAYIEQHLPDDIASLTLLDALVQKLPEQDKVTERWRAEVLLSELGFTPEQWEQKVNAISGGQHTRLLLGRALIEQPDLLLLDEPSNHLDLPTLFWLGNFLQSWKGSFVLVSHDQSLLDKVSNCTWILRDKSLHFYRLPCSAARQALSEKDITDARRNQAEQKEIDRITSSAKRLAIWGHVYDNEALSRKAKQMEKHIVRLKDAQTELTEGYQWKLALNGKAIPADRVLELENTVVSTPNGNQLF</sequence>
<dbReference type="PANTHER" id="PTHR19211:SF14">
    <property type="entry name" value="ATP-BINDING CASSETTE SUB-FAMILY F MEMBER 1"/>
    <property type="match status" value="1"/>
</dbReference>
<evidence type="ECO:0000256" key="2">
    <source>
        <dbReference type="ARBA" id="ARBA00022741"/>
    </source>
</evidence>
<dbReference type="InterPro" id="IPR050611">
    <property type="entry name" value="ABCF"/>
</dbReference>
<evidence type="ECO:0000259" key="4">
    <source>
        <dbReference type="PROSITE" id="PS50893"/>
    </source>
</evidence>
<keyword evidence="1" id="KW-0677">Repeat</keyword>
<keyword evidence="2" id="KW-0547">Nucleotide-binding</keyword>
<dbReference type="Proteomes" id="UP000254208">
    <property type="component" value="Unassembled WGS sequence"/>
</dbReference>
<dbReference type="PROSITE" id="PS50893">
    <property type="entry name" value="ABC_TRANSPORTER_2"/>
    <property type="match status" value="1"/>
</dbReference>
<feature type="domain" description="ABC transporter" evidence="4">
    <location>
        <begin position="5"/>
        <end position="222"/>
    </location>
</feature>
<dbReference type="SMART" id="SM00382">
    <property type="entry name" value="AAA"/>
    <property type="match status" value="1"/>
</dbReference>
<dbReference type="Pfam" id="PF00005">
    <property type="entry name" value="ABC_tran"/>
    <property type="match status" value="1"/>
</dbReference>
<dbReference type="SUPFAM" id="SSF52540">
    <property type="entry name" value="P-loop containing nucleoside triphosphate hydrolases"/>
    <property type="match status" value="1"/>
</dbReference>
<evidence type="ECO:0000313" key="5">
    <source>
        <dbReference type="EMBL" id="SUC31451.1"/>
    </source>
</evidence>
<dbReference type="AlphaFoldDB" id="A0A379FRZ9"/>
<proteinExistence type="predicted"/>
<name>A0A379FRZ9_PRORE</name>
<protein>
    <submittedName>
        <fullName evidence="5">Uncharacterized ABC transporter ATP-binding protein YheS</fullName>
    </submittedName>
</protein>
<dbReference type="Gene3D" id="3.40.50.300">
    <property type="entry name" value="P-loop containing nucleotide triphosphate hydrolases"/>
    <property type="match status" value="1"/>
</dbReference>
<keyword evidence="3 5" id="KW-0067">ATP-binding</keyword>
<evidence type="ECO:0000313" key="6">
    <source>
        <dbReference type="Proteomes" id="UP000254208"/>
    </source>
</evidence>
<dbReference type="InterPro" id="IPR027417">
    <property type="entry name" value="P-loop_NTPase"/>
</dbReference>
<reference evidence="5 6" key="1">
    <citation type="submission" date="2018-06" db="EMBL/GenBank/DDBJ databases">
        <authorList>
            <consortium name="Pathogen Informatics"/>
            <person name="Doyle S."/>
        </authorList>
    </citation>
    <scope>NUCLEOTIDE SEQUENCE [LARGE SCALE GENOMIC DNA]</scope>
    <source>
        <strain evidence="5 6">NCTC11801</strain>
    </source>
</reference>
<dbReference type="GO" id="GO:0016887">
    <property type="term" value="F:ATP hydrolysis activity"/>
    <property type="evidence" value="ECO:0007669"/>
    <property type="project" value="InterPro"/>
</dbReference>
<evidence type="ECO:0000256" key="3">
    <source>
        <dbReference type="ARBA" id="ARBA00022840"/>
    </source>
</evidence>
<dbReference type="PANTHER" id="PTHR19211">
    <property type="entry name" value="ATP-BINDING TRANSPORT PROTEIN-RELATED"/>
    <property type="match status" value="1"/>
</dbReference>
<dbReference type="GO" id="GO:0005524">
    <property type="term" value="F:ATP binding"/>
    <property type="evidence" value="ECO:0007669"/>
    <property type="project" value="UniProtKB-KW"/>
</dbReference>
<dbReference type="InterPro" id="IPR003593">
    <property type="entry name" value="AAA+_ATPase"/>
</dbReference>
<organism evidence="5 6">
    <name type="scientific">Providencia rettgeri</name>
    <dbReference type="NCBI Taxonomy" id="587"/>
    <lineage>
        <taxon>Bacteria</taxon>
        <taxon>Pseudomonadati</taxon>
        <taxon>Pseudomonadota</taxon>
        <taxon>Gammaproteobacteria</taxon>
        <taxon>Enterobacterales</taxon>
        <taxon>Morganellaceae</taxon>
        <taxon>Providencia</taxon>
    </lineage>
</organism>
<evidence type="ECO:0000256" key="1">
    <source>
        <dbReference type="ARBA" id="ARBA00022737"/>
    </source>
</evidence>
<dbReference type="InterPro" id="IPR003439">
    <property type="entry name" value="ABC_transporter-like_ATP-bd"/>
</dbReference>
<dbReference type="CDD" id="cd03221">
    <property type="entry name" value="ABCF_EF-3"/>
    <property type="match status" value="1"/>
</dbReference>
<dbReference type="EMBL" id="UGTZ01000001">
    <property type="protein sequence ID" value="SUC31451.1"/>
    <property type="molecule type" value="Genomic_DNA"/>
</dbReference>